<organism evidence="2">
    <name type="scientific">bioreactor metagenome</name>
    <dbReference type="NCBI Taxonomy" id="1076179"/>
    <lineage>
        <taxon>unclassified sequences</taxon>
        <taxon>metagenomes</taxon>
        <taxon>ecological metagenomes</taxon>
    </lineage>
</organism>
<sequence length="79" mass="8253">MEQATAAAQSLQQQANQLAEVVAGFKLQAHDASEGSSRLAGSAVGSHRLMSPGNLRQAQTKNTAASQGFEKDKEALSQI</sequence>
<gene>
    <name evidence="2" type="ORF">SDC9_204242</name>
</gene>
<dbReference type="EMBL" id="VSSQ01127023">
    <property type="protein sequence ID" value="MPN56552.1"/>
    <property type="molecule type" value="Genomic_DNA"/>
</dbReference>
<comment type="caution">
    <text evidence="2">The sequence shown here is derived from an EMBL/GenBank/DDBJ whole genome shotgun (WGS) entry which is preliminary data.</text>
</comment>
<feature type="compositionally biased region" description="Basic and acidic residues" evidence="1">
    <location>
        <begin position="69"/>
        <end position="79"/>
    </location>
</feature>
<accession>A0A645J0C7</accession>
<evidence type="ECO:0000256" key="1">
    <source>
        <dbReference type="SAM" id="MobiDB-lite"/>
    </source>
</evidence>
<name>A0A645J0C7_9ZZZZ</name>
<proteinExistence type="predicted"/>
<feature type="compositionally biased region" description="Polar residues" evidence="1">
    <location>
        <begin position="54"/>
        <end position="66"/>
    </location>
</feature>
<reference evidence="2" key="1">
    <citation type="submission" date="2019-08" db="EMBL/GenBank/DDBJ databases">
        <authorList>
            <person name="Kucharzyk K."/>
            <person name="Murdoch R.W."/>
            <person name="Higgins S."/>
            <person name="Loffler F."/>
        </authorList>
    </citation>
    <scope>NUCLEOTIDE SEQUENCE</scope>
</reference>
<feature type="region of interest" description="Disordered" evidence="1">
    <location>
        <begin position="30"/>
        <end position="79"/>
    </location>
</feature>
<protein>
    <submittedName>
        <fullName evidence="2">Uncharacterized protein</fullName>
    </submittedName>
</protein>
<dbReference type="AlphaFoldDB" id="A0A645J0C7"/>
<evidence type="ECO:0000313" key="2">
    <source>
        <dbReference type="EMBL" id="MPN56552.1"/>
    </source>
</evidence>